<dbReference type="Gene3D" id="3.30.479.20">
    <property type="entry name" value="Elongation factor Ts, dimerisation domain"/>
    <property type="match status" value="2"/>
</dbReference>
<dbReference type="Gene3D" id="1.10.8.10">
    <property type="entry name" value="DNA helicase RuvA subunit, C-terminal domain"/>
    <property type="match status" value="1"/>
</dbReference>
<reference evidence="7 8" key="1">
    <citation type="submission" date="2022-11" db="EMBL/GenBank/DDBJ databases">
        <title>Host association and intracellularity evolved multiple times independently in the Rickettsiales.</title>
        <authorList>
            <person name="Castelli M."/>
            <person name="Nardi T."/>
            <person name="Gammuto L."/>
            <person name="Bellinzona G."/>
            <person name="Sabaneyeva E."/>
            <person name="Potekhin A."/>
            <person name="Serra V."/>
            <person name="Petroni G."/>
            <person name="Sassera D."/>
        </authorList>
    </citation>
    <scope>NUCLEOTIDE SEQUENCE [LARGE SCALE GENOMIC DNA]</scope>
    <source>
        <strain evidence="7 8">NDG2</strain>
    </source>
</reference>
<feature type="domain" description="Translation elongation factor EFTs/EF1B dimerisation" evidence="6">
    <location>
        <begin position="70"/>
        <end position="286"/>
    </location>
</feature>
<proteinExistence type="inferred from homology"/>
<comment type="subcellular location">
    <subcellularLocation>
        <location evidence="5">Cytoplasm</location>
    </subcellularLocation>
</comment>
<evidence type="ECO:0000256" key="2">
    <source>
        <dbReference type="ARBA" id="ARBA00016956"/>
    </source>
</evidence>
<evidence type="ECO:0000259" key="6">
    <source>
        <dbReference type="Pfam" id="PF00889"/>
    </source>
</evidence>
<dbReference type="CDD" id="cd14275">
    <property type="entry name" value="UBA_EF-Ts"/>
    <property type="match status" value="1"/>
</dbReference>
<gene>
    <name evidence="5" type="primary">tsf</name>
    <name evidence="7" type="ORF">Bandiella_00364</name>
</gene>
<comment type="similarity">
    <text evidence="1 5">Belongs to the EF-Ts family.</text>
</comment>
<evidence type="ECO:0000256" key="1">
    <source>
        <dbReference type="ARBA" id="ARBA00005532"/>
    </source>
</evidence>
<dbReference type="PANTHER" id="PTHR11741">
    <property type="entry name" value="ELONGATION FACTOR TS"/>
    <property type="match status" value="1"/>
</dbReference>
<dbReference type="PROSITE" id="PS01126">
    <property type="entry name" value="EF_TS_1"/>
    <property type="match status" value="1"/>
</dbReference>
<keyword evidence="5" id="KW-0963">Cytoplasm</keyword>
<dbReference type="EMBL" id="CP110820">
    <property type="protein sequence ID" value="WPX96255.1"/>
    <property type="molecule type" value="Genomic_DNA"/>
</dbReference>
<sequence>MSITASMVKELREKTGAGMLDCKKALEETNGDMEESIVWLRKKGLASAGKKAGRETSEGVIAAFVDGNHATIIELSSETDFVGKNEKFLQLADSLVKSAHNFKGDVISEFLTSHHGKATIADLIAEHIAVIGENIILKKLKKISVPHGKIIPYFHNRLTDNIGKIGVVVAFEGEVNEEVEEFGKQLAMHIAALKPLALSKSSLDANVVEKEKDVLRAQALGSGKPADVVEKMIEGRIRKFLEEIVLLEQPFVVDGKTKIKEIIEELQNKTKSNFTVSSYIRYEVGES</sequence>
<dbReference type="Proteomes" id="UP001327219">
    <property type="component" value="Chromosome"/>
</dbReference>
<keyword evidence="4 5" id="KW-0648">Protein biosynthesis</keyword>
<dbReference type="GO" id="GO:0003746">
    <property type="term" value="F:translation elongation factor activity"/>
    <property type="evidence" value="ECO:0007669"/>
    <property type="project" value="UniProtKB-KW"/>
</dbReference>
<organism evidence="7 8">
    <name type="scientific">Candidatus Bandiella euplotis</name>
    <dbReference type="NCBI Taxonomy" id="1664265"/>
    <lineage>
        <taxon>Bacteria</taxon>
        <taxon>Pseudomonadati</taxon>
        <taxon>Pseudomonadota</taxon>
        <taxon>Alphaproteobacteria</taxon>
        <taxon>Rickettsiales</taxon>
        <taxon>Candidatus Midichloriaceae</taxon>
        <taxon>Candidatus Bandiella</taxon>
    </lineage>
</organism>
<dbReference type="InterPro" id="IPR009060">
    <property type="entry name" value="UBA-like_sf"/>
</dbReference>
<dbReference type="InterPro" id="IPR018101">
    <property type="entry name" value="Transl_elong_Ts_CS"/>
</dbReference>
<keyword evidence="8" id="KW-1185">Reference proteome</keyword>
<evidence type="ECO:0000256" key="3">
    <source>
        <dbReference type="ARBA" id="ARBA00022768"/>
    </source>
</evidence>
<evidence type="ECO:0000313" key="8">
    <source>
        <dbReference type="Proteomes" id="UP001327219"/>
    </source>
</evidence>
<dbReference type="SUPFAM" id="SSF46934">
    <property type="entry name" value="UBA-like"/>
    <property type="match status" value="1"/>
</dbReference>
<dbReference type="NCBIfam" id="TIGR00116">
    <property type="entry name" value="tsf"/>
    <property type="match status" value="1"/>
</dbReference>
<evidence type="ECO:0000256" key="4">
    <source>
        <dbReference type="ARBA" id="ARBA00022917"/>
    </source>
</evidence>
<name>A0ABZ0UN54_9RICK</name>
<dbReference type="RefSeq" id="WP_323733123.1">
    <property type="nucleotide sequence ID" value="NZ_CP110820.1"/>
</dbReference>
<accession>A0ABZ0UN54</accession>
<dbReference type="Pfam" id="PF00889">
    <property type="entry name" value="EF_TS"/>
    <property type="match status" value="1"/>
</dbReference>
<dbReference type="SUPFAM" id="SSF54713">
    <property type="entry name" value="Elongation factor Ts (EF-Ts), dimerisation domain"/>
    <property type="match status" value="1"/>
</dbReference>
<dbReference type="InterPro" id="IPR036402">
    <property type="entry name" value="EF-Ts_dimer_sf"/>
</dbReference>
<dbReference type="InterPro" id="IPR014039">
    <property type="entry name" value="Transl_elong_EFTs/EF1B_dimer"/>
</dbReference>
<keyword evidence="3 5" id="KW-0251">Elongation factor</keyword>
<comment type="function">
    <text evidence="5">Associates with the EF-Tu.GDP complex and induces the exchange of GDP to GTP. It remains bound to the aminoacyl-tRNA.EF-Tu.GTP complex up to the GTP hydrolysis stage on the ribosome.</text>
</comment>
<dbReference type="Gene3D" id="1.10.286.20">
    <property type="match status" value="1"/>
</dbReference>
<feature type="region of interest" description="Involved in Mg(2+) ion dislocation from EF-Tu" evidence="5">
    <location>
        <begin position="79"/>
        <end position="82"/>
    </location>
</feature>
<dbReference type="InterPro" id="IPR001816">
    <property type="entry name" value="Transl_elong_EFTs/EF1B"/>
</dbReference>
<protein>
    <recommendedName>
        <fullName evidence="2 5">Elongation factor Ts</fullName>
        <shortName evidence="5">EF-Ts</shortName>
    </recommendedName>
</protein>
<dbReference type="PANTHER" id="PTHR11741:SF0">
    <property type="entry name" value="ELONGATION FACTOR TS, MITOCHONDRIAL"/>
    <property type="match status" value="1"/>
</dbReference>
<evidence type="ECO:0000313" key="7">
    <source>
        <dbReference type="EMBL" id="WPX96255.1"/>
    </source>
</evidence>
<dbReference type="HAMAP" id="MF_00050">
    <property type="entry name" value="EF_Ts"/>
    <property type="match status" value="1"/>
</dbReference>
<evidence type="ECO:0000256" key="5">
    <source>
        <dbReference type="HAMAP-Rule" id="MF_00050"/>
    </source>
</evidence>